<proteinExistence type="predicted"/>
<reference evidence="2 3" key="1">
    <citation type="submission" date="2019-06" db="EMBL/GenBank/DDBJ databases">
        <title>Whole genome shotgun sequence of Streptomyces cacaoi subsp. cacaoi NBRC 12748.</title>
        <authorList>
            <person name="Hosoyama A."/>
            <person name="Uohara A."/>
            <person name="Ohji S."/>
            <person name="Ichikawa N."/>
        </authorList>
    </citation>
    <scope>NUCLEOTIDE SEQUENCE [LARGE SCALE GENOMIC DNA]</scope>
    <source>
        <strain evidence="2 3">NBRC 12748</strain>
    </source>
</reference>
<sequence>MWNASSGRPPAGAPGTGEVAWAPPGTDGAEKADGADGADESDGVDGADEGPVPAGLSVVMAAVTPVRMSGPD</sequence>
<dbReference type="AlphaFoldDB" id="A0A4Y3R7X3"/>
<feature type="compositionally biased region" description="Acidic residues" evidence="1">
    <location>
        <begin position="36"/>
        <end position="48"/>
    </location>
</feature>
<comment type="caution">
    <text evidence="2">The sequence shown here is derived from an EMBL/GenBank/DDBJ whole genome shotgun (WGS) entry which is preliminary data.</text>
</comment>
<keyword evidence="3" id="KW-1185">Reference proteome</keyword>
<organism evidence="2 3">
    <name type="scientific">Streptomyces cacaoi</name>
    <dbReference type="NCBI Taxonomy" id="1898"/>
    <lineage>
        <taxon>Bacteria</taxon>
        <taxon>Bacillati</taxon>
        <taxon>Actinomycetota</taxon>
        <taxon>Actinomycetes</taxon>
        <taxon>Kitasatosporales</taxon>
        <taxon>Streptomycetaceae</taxon>
        <taxon>Streptomyces</taxon>
    </lineage>
</organism>
<evidence type="ECO:0000313" key="2">
    <source>
        <dbReference type="EMBL" id="GEB53674.1"/>
    </source>
</evidence>
<feature type="region of interest" description="Disordered" evidence="1">
    <location>
        <begin position="1"/>
        <end position="55"/>
    </location>
</feature>
<evidence type="ECO:0000256" key="1">
    <source>
        <dbReference type="SAM" id="MobiDB-lite"/>
    </source>
</evidence>
<name>A0A4Y3R7X3_STRCI</name>
<dbReference type="Proteomes" id="UP000319210">
    <property type="component" value="Unassembled WGS sequence"/>
</dbReference>
<evidence type="ECO:0000313" key="3">
    <source>
        <dbReference type="Proteomes" id="UP000319210"/>
    </source>
</evidence>
<dbReference type="EMBL" id="BJMM01000059">
    <property type="protein sequence ID" value="GEB53674.1"/>
    <property type="molecule type" value="Genomic_DNA"/>
</dbReference>
<accession>A0A4Y3R7X3</accession>
<protein>
    <submittedName>
        <fullName evidence="2">Uncharacterized protein</fullName>
    </submittedName>
</protein>
<gene>
    <name evidence="2" type="ORF">SCA03_62250</name>
</gene>